<accession>A0A1X7PI08</accession>
<dbReference type="EMBL" id="FXBM01000004">
    <property type="protein sequence ID" value="SMH50249.1"/>
    <property type="molecule type" value="Genomic_DNA"/>
</dbReference>
<proteinExistence type="predicted"/>
<name>A0A1X7PI08_9MICO</name>
<dbReference type="RefSeq" id="WP_085477898.1">
    <property type="nucleotide sequence ID" value="NZ_FXBM01000004.1"/>
</dbReference>
<dbReference type="Proteomes" id="UP000193711">
    <property type="component" value="Unassembled WGS sequence"/>
</dbReference>
<reference evidence="2" key="1">
    <citation type="submission" date="2017-04" db="EMBL/GenBank/DDBJ databases">
        <authorList>
            <person name="Varghese N."/>
            <person name="Submissions S."/>
        </authorList>
    </citation>
    <scope>NUCLEOTIDE SEQUENCE [LARGE SCALE GENOMIC DNA]</scope>
    <source>
        <strain evidence="2">VKM Ac-2121</strain>
    </source>
</reference>
<dbReference type="STRING" id="1891671.SAMN06295885_3490"/>
<organism evidence="1 2">
    <name type="scientific">Rathayibacter oskolensis</name>
    <dbReference type="NCBI Taxonomy" id="1891671"/>
    <lineage>
        <taxon>Bacteria</taxon>
        <taxon>Bacillati</taxon>
        <taxon>Actinomycetota</taxon>
        <taxon>Actinomycetes</taxon>
        <taxon>Micrococcales</taxon>
        <taxon>Microbacteriaceae</taxon>
        <taxon>Rathayibacter</taxon>
    </lineage>
</organism>
<evidence type="ECO:0000313" key="1">
    <source>
        <dbReference type="EMBL" id="SMH50249.1"/>
    </source>
</evidence>
<keyword evidence="2" id="KW-1185">Reference proteome</keyword>
<sequence>MTPRDRARARRPGTELWAPDFLELSGSELSEPERAESSFECSTTRDGVTGALCVTGSTLVLSDVESTVRLRARDIFGWWDTPAGGTFSLAVEAGARHTVVLLSEFRGATVHAMTRAFGPGAPLDRLSA</sequence>
<dbReference type="AlphaFoldDB" id="A0A1X7PI08"/>
<protein>
    <submittedName>
        <fullName evidence="1">Uncharacterized protein</fullName>
    </submittedName>
</protein>
<gene>
    <name evidence="1" type="ORF">SAMN06295885_3490</name>
</gene>
<evidence type="ECO:0000313" key="2">
    <source>
        <dbReference type="Proteomes" id="UP000193711"/>
    </source>
</evidence>
<dbReference type="OrthoDB" id="5124843at2"/>